<reference evidence="2 3" key="1">
    <citation type="submission" date="2021-05" db="EMBL/GenBank/DDBJ databases">
        <title>Kineosporia and Streptomyces sp. nov. two new marine actinobacteria isolated from Coral.</title>
        <authorList>
            <person name="Buangrab K."/>
            <person name="Sutthacheep M."/>
            <person name="Yeemin T."/>
            <person name="Harunari E."/>
            <person name="Igarashi Y."/>
            <person name="Kanchanasin P."/>
            <person name="Tanasupawat S."/>
            <person name="Phongsopitanun W."/>
        </authorList>
    </citation>
    <scope>NUCLEOTIDE SEQUENCE [LARGE SCALE GENOMIC DNA]</scope>
    <source>
        <strain evidence="2 3">J2-2</strain>
    </source>
</reference>
<accession>A0ABS5THD9</accession>
<organism evidence="2 3">
    <name type="scientific">Kineosporia corallincola</name>
    <dbReference type="NCBI Taxonomy" id="2835133"/>
    <lineage>
        <taxon>Bacteria</taxon>
        <taxon>Bacillati</taxon>
        <taxon>Actinomycetota</taxon>
        <taxon>Actinomycetes</taxon>
        <taxon>Kineosporiales</taxon>
        <taxon>Kineosporiaceae</taxon>
        <taxon>Kineosporia</taxon>
    </lineage>
</organism>
<evidence type="ECO:0000313" key="3">
    <source>
        <dbReference type="Proteomes" id="UP001197247"/>
    </source>
</evidence>
<dbReference type="Proteomes" id="UP001197247">
    <property type="component" value="Unassembled WGS sequence"/>
</dbReference>
<protein>
    <submittedName>
        <fullName evidence="2">Uncharacterized protein</fullName>
    </submittedName>
</protein>
<dbReference type="EMBL" id="JAHBAY010000006">
    <property type="protein sequence ID" value="MBT0770508.1"/>
    <property type="molecule type" value="Genomic_DNA"/>
</dbReference>
<gene>
    <name evidence="2" type="ORF">KIH74_16305</name>
</gene>
<feature type="region of interest" description="Disordered" evidence="1">
    <location>
        <begin position="30"/>
        <end position="52"/>
    </location>
</feature>
<comment type="caution">
    <text evidence="2">The sequence shown here is derived from an EMBL/GenBank/DDBJ whole genome shotgun (WGS) entry which is preliminary data.</text>
</comment>
<proteinExistence type="predicted"/>
<feature type="compositionally biased region" description="Basic and acidic residues" evidence="1">
    <location>
        <begin position="30"/>
        <end position="44"/>
    </location>
</feature>
<dbReference type="RefSeq" id="WP_214156797.1">
    <property type="nucleotide sequence ID" value="NZ_JAHBAY010000006.1"/>
</dbReference>
<keyword evidence="3" id="KW-1185">Reference proteome</keyword>
<evidence type="ECO:0000256" key="1">
    <source>
        <dbReference type="SAM" id="MobiDB-lite"/>
    </source>
</evidence>
<name>A0ABS5THD9_9ACTN</name>
<sequence length="52" mass="5687">MASLIVILMLIGTVVLAPWLGADSRNLDSRNLDPRHFEPTHPLHPDTGINNG</sequence>
<evidence type="ECO:0000313" key="2">
    <source>
        <dbReference type="EMBL" id="MBT0770508.1"/>
    </source>
</evidence>